<protein>
    <submittedName>
        <fullName evidence="1">ABC-type transport system</fullName>
    </submittedName>
</protein>
<dbReference type="InterPro" id="IPR008869">
    <property type="entry name" value="MlaC/ttg2D"/>
</dbReference>
<name>Q2WA87_PARM1</name>
<proteinExistence type="predicted"/>
<dbReference type="PANTHER" id="PTHR36573:SF1">
    <property type="entry name" value="INTERMEMBRANE PHOSPHOLIPID TRANSPORT SYSTEM BINDING PROTEIN MLAC"/>
    <property type="match status" value="1"/>
</dbReference>
<accession>Q2WA87</accession>
<organism evidence="1 2">
    <name type="scientific">Paramagnetospirillum magneticum (strain ATCC 700264 / AMB-1)</name>
    <name type="common">Magnetospirillum magneticum</name>
    <dbReference type="NCBI Taxonomy" id="342108"/>
    <lineage>
        <taxon>Bacteria</taxon>
        <taxon>Pseudomonadati</taxon>
        <taxon>Pseudomonadota</taxon>
        <taxon>Alphaproteobacteria</taxon>
        <taxon>Rhodospirillales</taxon>
        <taxon>Magnetospirillaceae</taxon>
        <taxon>Paramagnetospirillum</taxon>
    </lineage>
</organism>
<dbReference type="Proteomes" id="UP000007058">
    <property type="component" value="Chromosome"/>
</dbReference>
<dbReference type="InterPro" id="IPR042245">
    <property type="entry name" value="Tgt2/MlaC_sf"/>
</dbReference>
<dbReference type="Gene3D" id="3.10.450.710">
    <property type="entry name" value="Tgt2/MlaC"/>
    <property type="match status" value="1"/>
</dbReference>
<dbReference type="KEGG" id="mag:amb0434"/>
<sequence>MTEHRPEKAMISRRSLIVVLAGAFLGLGSDCAISAEADPKAFVTQLAAKAMETMTVKGLSDAERNQRFRTQFTTEVDLSEIGKFVLGRHWRTATPEQQQEFLKAFEDIVVLTWATRFKDYGGDLRHVVTNVAADGDRIIVVDSKVERDHQTPINLQWKLKKGELDLRVVDLVVEGASMAITYRNEYAAVIQSNGGKIDGLLGALRTKIAEMQAPGKDATKSN</sequence>
<reference evidence="1 2" key="1">
    <citation type="journal article" date="2005" name="DNA Res.">
        <title>Complete genome sequence of the facultative anaerobic magnetotactic bacterium Magnetospirillum sp. strain AMB-1.</title>
        <authorList>
            <person name="Matsunaga T."/>
            <person name="Okamura Y."/>
            <person name="Fukuda Y."/>
            <person name="Wahyudi A.T."/>
            <person name="Murase Y."/>
            <person name="Takeyama H."/>
        </authorList>
    </citation>
    <scope>NUCLEOTIDE SEQUENCE [LARGE SCALE GENOMIC DNA]</scope>
    <source>
        <strain evidence="2">ATCC 700264 / AMB-1</strain>
    </source>
</reference>
<evidence type="ECO:0000313" key="1">
    <source>
        <dbReference type="EMBL" id="BAE49238.1"/>
    </source>
</evidence>
<evidence type="ECO:0000313" key="2">
    <source>
        <dbReference type="Proteomes" id="UP000007058"/>
    </source>
</evidence>
<dbReference type="EMBL" id="AP007255">
    <property type="protein sequence ID" value="BAE49238.1"/>
    <property type="molecule type" value="Genomic_DNA"/>
</dbReference>
<gene>
    <name evidence="1" type="ordered locus">amb0434</name>
</gene>
<dbReference type="PANTHER" id="PTHR36573">
    <property type="entry name" value="INTERMEMBRANE PHOSPHOLIPID TRANSPORT SYSTEM BINDING PROTEIN MLAC"/>
    <property type="match status" value="1"/>
</dbReference>
<dbReference type="STRING" id="342108.amb0434"/>
<dbReference type="AlphaFoldDB" id="Q2WA87"/>
<dbReference type="HOGENOM" id="CLU_094502_1_0_5"/>
<dbReference type="Pfam" id="PF05494">
    <property type="entry name" value="MlaC"/>
    <property type="match status" value="1"/>
</dbReference>
<keyword evidence="2" id="KW-1185">Reference proteome</keyword>